<dbReference type="KEGG" id="sgrg:L0C25_12885"/>
<organism evidence="1 2">
    <name type="scientific">Solicola gregarius</name>
    <dbReference type="NCBI Taxonomy" id="2908642"/>
    <lineage>
        <taxon>Bacteria</taxon>
        <taxon>Bacillati</taxon>
        <taxon>Actinomycetota</taxon>
        <taxon>Actinomycetes</taxon>
        <taxon>Propionibacteriales</taxon>
        <taxon>Nocardioidaceae</taxon>
        <taxon>Solicola</taxon>
    </lineage>
</organism>
<protein>
    <submittedName>
        <fullName evidence="1">Uncharacterized protein</fullName>
    </submittedName>
</protein>
<accession>A0AA46TEQ8</accession>
<reference evidence="1" key="1">
    <citation type="submission" date="2022-01" db="EMBL/GenBank/DDBJ databases">
        <title>Nocardioidaceae gen. sp. A5X3R13.</title>
        <authorList>
            <person name="Lopez Marin M.A."/>
            <person name="Uhlik O."/>
        </authorList>
    </citation>
    <scope>NUCLEOTIDE SEQUENCE</scope>
    <source>
        <strain evidence="1">A5X3R13</strain>
    </source>
</reference>
<keyword evidence="2" id="KW-1185">Reference proteome</keyword>
<sequence>MGDDAPSIDDINNFWIDLHNSTQERHDRVNAVDGWAVPPLTALGRDDELTYPYQLSHAVHSCLVMGVDHVHALCTLVVDQGIMHVAAPATLARGAIEVASAGLWMLSPRDRVTRVRRLLAWHAQNLRDGIGAATTLGAEVPDAPEVRSDLLLEIADRAGVPPDWSTWAPSSKVAKVAGEYLTAKGSRINNLAAWQLASGFAHGRPWVVHTVADRDETDSTTPGVTNATVTANFQVMALLARAAQVALDSLMELFEARATPPHTVQSTWPTGASVPDAFSR</sequence>
<evidence type="ECO:0000313" key="1">
    <source>
        <dbReference type="EMBL" id="UYM03452.1"/>
    </source>
</evidence>
<dbReference type="Proteomes" id="UP001164390">
    <property type="component" value="Chromosome"/>
</dbReference>
<gene>
    <name evidence="1" type="ORF">L0C25_12885</name>
</gene>
<evidence type="ECO:0000313" key="2">
    <source>
        <dbReference type="Proteomes" id="UP001164390"/>
    </source>
</evidence>
<proteinExistence type="predicted"/>
<dbReference type="RefSeq" id="WP_271632060.1">
    <property type="nucleotide sequence ID" value="NZ_CP094970.1"/>
</dbReference>
<dbReference type="EMBL" id="CP094970">
    <property type="protein sequence ID" value="UYM03452.1"/>
    <property type="molecule type" value="Genomic_DNA"/>
</dbReference>
<dbReference type="AlphaFoldDB" id="A0AA46TEQ8"/>
<name>A0AA46TEQ8_9ACTN</name>